<evidence type="ECO:0000313" key="1">
    <source>
        <dbReference type="EMBL" id="CCX29893.1"/>
    </source>
</evidence>
<keyword evidence="2" id="KW-1185">Reference proteome</keyword>
<sequence length="86" mass="9846">MVQASVVGKVPQVSRYAGRRTVLRSLMRRYSALYSMQHRRVLIHRLLVYMRRYRRQSEAARKAAICKGIQGSTSKARPASVDLPVT</sequence>
<gene>
    <name evidence="1" type="ORF">PCON_07690</name>
</gene>
<proteinExistence type="predicted"/>
<accession>U4LDG4</accession>
<dbReference type="AlphaFoldDB" id="U4LDG4"/>
<organism evidence="1 2">
    <name type="scientific">Pyronema omphalodes (strain CBS 100304)</name>
    <name type="common">Pyronema confluens</name>
    <dbReference type="NCBI Taxonomy" id="1076935"/>
    <lineage>
        <taxon>Eukaryota</taxon>
        <taxon>Fungi</taxon>
        <taxon>Dikarya</taxon>
        <taxon>Ascomycota</taxon>
        <taxon>Pezizomycotina</taxon>
        <taxon>Pezizomycetes</taxon>
        <taxon>Pezizales</taxon>
        <taxon>Pyronemataceae</taxon>
        <taxon>Pyronema</taxon>
    </lineage>
</organism>
<dbReference type="Proteomes" id="UP000018144">
    <property type="component" value="Unassembled WGS sequence"/>
</dbReference>
<evidence type="ECO:0000313" key="2">
    <source>
        <dbReference type="Proteomes" id="UP000018144"/>
    </source>
</evidence>
<protein>
    <submittedName>
        <fullName evidence="1">Uncharacterized protein</fullName>
    </submittedName>
</protein>
<dbReference type="EMBL" id="HF935393">
    <property type="protein sequence ID" value="CCX29893.1"/>
    <property type="molecule type" value="Genomic_DNA"/>
</dbReference>
<reference evidence="1 2" key="1">
    <citation type="journal article" date="2013" name="PLoS Genet.">
        <title>The genome and development-dependent transcriptomes of Pyronema confluens: a window into fungal evolution.</title>
        <authorList>
            <person name="Traeger S."/>
            <person name="Altegoer F."/>
            <person name="Freitag M."/>
            <person name="Gabaldon T."/>
            <person name="Kempken F."/>
            <person name="Kumar A."/>
            <person name="Marcet-Houben M."/>
            <person name="Poggeler S."/>
            <person name="Stajich J.E."/>
            <person name="Nowrousian M."/>
        </authorList>
    </citation>
    <scope>NUCLEOTIDE SEQUENCE [LARGE SCALE GENOMIC DNA]</scope>
    <source>
        <strain evidence="2">CBS 100304</strain>
        <tissue evidence="1">Vegetative mycelium</tissue>
    </source>
</reference>
<name>U4LDG4_PYROM</name>